<organism evidence="3 4">
    <name type="scientific">Tropilaelaps mercedesae</name>
    <dbReference type="NCBI Taxonomy" id="418985"/>
    <lineage>
        <taxon>Eukaryota</taxon>
        <taxon>Metazoa</taxon>
        <taxon>Ecdysozoa</taxon>
        <taxon>Arthropoda</taxon>
        <taxon>Chelicerata</taxon>
        <taxon>Arachnida</taxon>
        <taxon>Acari</taxon>
        <taxon>Parasitiformes</taxon>
        <taxon>Mesostigmata</taxon>
        <taxon>Gamasina</taxon>
        <taxon>Dermanyssoidea</taxon>
        <taxon>Laelapidae</taxon>
        <taxon>Tropilaelaps</taxon>
    </lineage>
</organism>
<feature type="chain" id="PRO_5012054219" description="Secreted protein" evidence="2">
    <location>
        <begin position="22"/>
        <end position="205"/>
    </location>
</feature>
<comment type="caution">
    <text evidence="3">The sequence shown here is derived from an EMBL/GenBank/DDBJ whole genome shotgun (WGS) entry which is preliminary data.</text>
</comment>
<evidence type="ECO:0000256" key="1">
    <source>
        <dbReference type="SAM" id="MobiDB-lite"/>
    </source>
</evidence>
<gene>
    <name evidence="3" type="ORF">BIW11_09253</name>
</gene>
<sequence>MKWLVLRSLLVLFVLTIGVRPQDDDDSGDGAYGADDGGDDGYDSPADGDDDGGYDSPADGDDDLGGDESRPQPEYVSTIERDKNANGDDDRDNEQVDSSNRVRLAVLPHPALHHASLPSPHGSGSLLETAGIPSSYSRPLARSFHHRSKRSIVAADFAANRIKRSGNRISGGIVGPVQTYVRTDFDGNYRWGARHHVGRSHGRGK</sequence>
<evidence type="ECO:0008006" key="5">
    <source>
        <dbReference type="Google" id="ProtNLM"/>
    </source>
</evidence>
<dbReference type="Proteomes" id="UP000192247">
    <property type="component" value="Unassembled WGS sequence"/>
</dbReference>
<name>A0A1V9XL08_9ACAR</name>
<dbReference type="AlphaFoldDB" id="A0A1V9XL08"/>
<dbReference type="InParanoid" id="A0A1V9XL08"/>
<feature type="compositionally biased region" description="Basic and acidic residues" evidence="1">
    <location>
        <begin position="79"/>
        <end position="88"/>
    </location>
</feature>
<evidence type="ECO:0000313" key="3">
    <source>
        <dbReference type="EMBL" id="OQR74169.1"/>
    </source>
</evidence>
<evidence type="ECO:0000313" key="4">
    <source>
        <dbReference type="Proteomes" id="UP000192247"/>
    </source>
</evidence>
<feature type="region of interest" description="Disordered" evidence="1">
    <location>
        <begin position="20"/>
        <end position="98"/>
    </location>
</feature>
<protein>
    <recommendedName>
        <fullName evidence="5">Secreted protein</fullName>
    </recommendedName>
</protein>
<keyword evidence="2" id="KW-0732">Signal</keyword>
<evidence type="ECO:0000256" key="2">
    <source>
        <dbReference type="SAM" id="SignalP"/>
    </source>
</evidence>
<feature type="signal peptide" evidence="2">
    <location>
        <begin position="1"/>
        <end position="21"/>
    </location>
</feature>
<keyword evidence="4" id="KW-1185">Reference proteome</keyword>
<feature type="compositionally biased region" description="Acidic residues" evidence="1">
    <location>
        <begin position="36"/>
        <end position="66"/>
    </location>
</feature>
<accession>A0A1V9XL08</accession>
<dbReference type="OrthoDB" id="6515038at2759"/>
<dbReference type="EMBL" id="MNPL01008568">
    <property type="protein sequence ID" value="OQR74169.1"/>
    <property type="molecule type" value="Genomic_DNA"/>
</dbReference>
<proteinExistence type="predicted"/>
<reference evidence="3 4" key="1">
    <citation type="journal article" date="2017" name="Gigascience">
        <title>Draft genome of the honey bee ectoparasitic mite, Tropilaelaps mercedesae, is shaped by the parasitic life history.</title>
        <authorList>
            <person name="Dong X."/>
            <person name="Armstrong S.D."/>
            <person name="Xia D."/>
            <person name="Makepeace B.L."/>
            <person name="Darby A.C."/>
            <person name="Kadowaki T."/>
        </authorList>
    </citation>
    <scope>NUCLEOTIDE SEQUENCE [LARGE SCALE GENOMIC DNA]</scope>
    <source>
        <strain evidence="3">Wuxi-XJTLU</strain>
    </source>
</reference>